<dbReference type="Gene3D" id="3.40.50.720">
    <property type="entry name" value="NAD(P)-binding Rossmann-like Domain"/>
    <property type="match status" value="1"/>
</dbReference>
<dbReference type="Proteomes" id="UP000002630">
    <property type="component" value="Linkage Group LG25"/>
</dbReference>
<dbReference type="SUPFAM" id="SSF51735">
    <property type="entry name" value="NAD(P)-binding Rossmann-fold domains"/>
    <property type="match status" value="1"/>
</dbReference>
<keyword evidence="4" id="KW-1185">Reference proteome</keyword>
<dbReference type="PANTHER" id="PTHR43669:SF3">
    <property type="entry name" value="ALCOHOL DEHYDROGENASE, PUTATIVE (AFU_ORTHOLOGUE AFUA_3G03445)-RELATED"/>
    <property type="match status" value="1"/>
</dbReference>
<dbReference type="AlphaFoldDB" id="D7FY97"/>
<dbReference type="STRING" id="2880.D7FY97"/>
<dbReference type="Pfam" id="PF00106">
    <property type="entry name" value="adh_short"/>
    <property type="match status" value="1"/>
</dbReference>
<evidence type="ECO:0000313" key="4">
    <source>
        <dbReference type="Proteomes" id="UP000002630"/>
    </source>
</evidence>
<reference evidence="3 4" key="1">
    <citation type="journal article" date="2010" name="Nature">
        <title>The Ectocarpus genome and the independent evolution of multicellularity in brown algae.</title>
        <authorList>
            <person name="Cock J.M."/>
            <person name="Sterck L."/>
            <person name="Rouze P."/>
            <person name="Scornet D."/>
            <person name="Allen A.E."/>
            <person name="Amoutzias G."/>
            <person name="Anthouard V."/>
            <person name="Artiguenave F."/>
            <person name="Aury J.M."/>
            <person name="Badger J.H."/>
            <person name="Beszteri B."/>
            <person name="Billiau K."/>
            <person name="Bonnet E."/>
            <person name="Bothwell J.H."/>
            <person name="Bowler C."/>
            <person name="Boyen C."/>
            <person name="Brownlee C."/>
            <person name="Carrano C.J."/>
            <person name="Charrier B."/>
            <person name="Cho G.Y."/>
            <person name="Coelho S.M."/>
            <person name="Collen J."/>
            <person name="Corre E."/>
            <person name="Da Silva C."/>
            <person name="Delage L."/>
            <person name="Delaroque N."/>
            <person name="Dittami S.M."/>
            <person name="Doulbeau S."/>
            <person name="Elias M."/>
            <person name="Farnham G."/>
            <person name="Gachon C.M."/>
            <person name="Gschloessl B."/>
            <person name="Heesch S."/>
            <person name="Jabbari K."/>
            <person name="Jubin C."/>
            <person name="Kawai H."/>
            <person name="Kimura K."/>
            <person name="Kloareg B."/>
            <person name="Kupper F.C."/>
            <person name="Lang D."/>
            <person name="Le Bail A."/>
            <person name="Leblanc C."/>
            <person name="Lerouge P."/>
            <person name="Lohr M."/>
            <person name="Lopez P.J."/>
            <person name="Martens C."/>
            <person name="Maumus F."/>
            <person name="Michel G."/>
            <person name="Miranda-Saavedra D."/>
            <person name="Morales J."/>
            <person name="Moreau H."/>
            <person name="Motomura T."/>
            <person name="Nagasato C."/>
            <person name="Napoli C.A."/>
            <person name="Nelson D.R."/>
            <person name="Nyvall-Collen P."/>
            <person name="Peters A.F."/>
            <person name="Pommier C."/>
            <person name="Potin P."/>
            <person name="Poulain J."/>
            <person name="Quesneville H."/>
            <person name="Read B."/>
            <person name="Rensing S.A."/>
            <person name="Ritter A."/>
            <person name="Rousvoal S."/>
            <person name="Samanta M."/>
            <person name="Samson G."/>
            <person name="Schroeder D.C."/>
            <person name="Segurens B."/>
            <person name="Strittmatter M."/>
            <person name="Tonon T."/>
            <person name="Tregear J.W."/>
            <person name="Valentin K."/>
            <person name="von Dassow P."/>
            <person name="Yamagishi T."/>
            <person name="Van de Peer Y."/>
            <person name="Wincker P."/>
        </authorList>
    </citation>
    <scope>NUCLEOTIDE SEQUENCE [LARGE SCALE GENOMIC DNA]</scope>
    <source>
        <strain evidence="4">Ec32 / CCAP1310/4</strain>
    </source>
</reference>
<evidence type="ECO:0000313" key="3">
    <source>
        <dbReference type="EMBL" id="CBJ26536.1"/>
    </source>
</evidence>
<dbReference type="InParanoid" id="D7FY97"/>
<dbReference type="InterPro" id="IPR002347">
    <property type="entry name" value="SDR_fam"/>
</dbReference>
<evidence type="ECO:0000256" key="2">
    <source>
        <dbReference type="ARBA" id="ARBA00023002"/>
    </source>
</evidence>
<sequence length="96" mass="10337">MVVLVIFQHSYVHISQLVIVARREAKRDEVAEEIKSAGVAVVVGGVSKEANCKKMVDAAMEKFGGLHVAFNNAGVFKAVPFVGITVDTIEDLPDII</sequence>
<proteinExistence type="inferred from homology"/>
<dbReference type="PANTHER" id="PTHR43669">
    <property type="entry name" value="5-KETO-D-GLUCONATE 5-REDUCTASE"/>
    <property type="match status" value="1"/>
</dbReference>
<evidence type="ECO:0000256" key="1">
    <source>
        <dbReference type="ARBA" id="ARBA00006484"/>
    </source>
</evidence>
<dbReference type="EMBL" id="FN649750">
    <property type="protein sequence ID" value="CBJ26536.1"/>
    <property type="molecule type" value="Genomic_DNA"/>
</dbReference>
<keyword evidence="2" id="KW-0560">Oxidoreductase</keyword>
<organism evidence="3 4">
    <name type="scientific">Ectocarpus siliculosus</name>
    <name type="common">Brown alga</name>
    <name type="synonym">Conferva siliculosa</name>
    <dbReference type="NCBI Taxonomy" id="2880"/>
    <lineage>
        <taxon>Eukaryota</taxon>
        <taxon>Sar</taxon>
        <taxon>Stramenopiles</taxon>
        <taxon>Ochrophyta</taxon>
        <taxon>PX clade</taxon>
        <taxon>Phaeophyceae</taxon>
        <taxon>Ectocarpales</taxon>
        <taxon>Ectocarpaceae</taxon>
        <taxon>Ectocarpus</taxon>
    </lineage>
</organism>
<dbReference type="EMBL" id="FN648531">
    <property type="protein sequence ID" value="CBJ26536.1"/>
    <property type="molecule type" value="Genomic_DNA"/>
</dbReference>
<dbReference type="GO" id="GO:0016491">
    <property type="term" value="F:oxidoreductase activity"/>
    <property type="evidence" value="ECO:0007669"/>
    <property type="project" value="UniProtKB-KW"/>
</dbReference>
<dbReference type="InterPro" id="IPR036291">
    <property type="entry name" value="NAD(P)-bd_dom_sf"/>
</dbReference>
<accession>D7FY97</accession>
<comment type="similarity">
    <text evidence="1">Belongs to the short-chain dehydrogenases/reductases (SDR) family.</text>
</comment>
<name>D7FY97_ECTSI</name>
<protein>
    <submittedName>
        <fullName evidence="3">Short chain dehydrogenase</fullName>
    </submittedName>
</protein>
<gene>
    <name evidence="3" type="ORF">Esi_0034_0117</name>
</gene>
<dbReference type="OrthoDB" id="1393670at2759"/>